<evidence type="ECO:0000313" key="4">
    <source>
        <dbReference type="Proteomes" id="UP000267536"/>
    </source>
</evidence>
<dbReference type="Proteomes" id="UP000267536">
    <property type="component" value="Unassembled WGS sequence"/>
</dbReference>
<keyword evidence="2" id="KW-1133">Transmembrane helix</keyword>
<feature type="transmembrane region" description="Helical" evidence="2">
    <location>
        <begin position="34"/>
        <end position="55"/>
    </location>
</feature>
<keyword evidence="2" id="KW-0812">Transmembrane</keyword>
<keyword evidence="2" id="KW-0472">Membrane</keyword>
<comment type="caution">
    <text evidence="3">The sequence shown here is derived from an EMBL/GenBank/DDBJ whole genome shotgun (WGS) entry which is preliminary data.</text>
</comment>
<protein>
    <recommendedName>
        <fullName evidence="5">DUF308 domain-containing protein</fullName>
    </recommendedName>
</protein>
<evidence type="ECO:0008006" key="5">
    <source>
        <dbReference type="Google" id="ProtNLM"/>
    </source>
</evidence>
<dbReference type="OrthoDB" id="4578545at2"/>
<keyword evidence="4" id="KW-1185">Reference proteome</keyword>
<dbReference type="EMBL" id="RKMH01000002">
    <property type="protein sequence ID" value="RPA65946.1"/>
    <property type="molecule type" value="Genomic_DNA"/>
</dbReference>
<feature type="transmembrane region" description="Helical" evidence="2">
    <location>
        <begin position="7"/>
        <end position="28"/>
    </location>
</feature>
<reference evidence="3 4" key="1">
    <citation type="submission" date="2018-11" db="EMBL/GenBank/DDBJ databases">
        <title>Draft genome sequence of Gordonia sp. RS15-1S isolated from rice stems.</title>
        <authorList>
            <person name="Muangham S."/>
        </authorList>
    </citation>
    <scope>NUCLEOTIDE SEQUENCE [LARGE SCALE GENOMIC DNA]</scope>
    <source>
        <strain evidence="3 4">RS15-1S</strain>
    </source>
</reference>
<sequence>MVWAYRCWLLAGALLMILGIGYVVLAVITPGPTLLPVGIGVLIAAIGAAEAFIGTKAYTGDERWRSSLAALTLVAVIMLLILSFAASLLACALLAAIIGLFGSLLAYRPEGDAWFTGKSPADTKKGKPQKAQTSKPAGKKRGRPGR</sequence>
<accession>A0A3N4GZ08</accession>
<gene>
    <name evidence="3" type="ORF">EF294_02310</name>
</gene>
<evidence type="ECO:0000256" key="2">
    <source>
        <dbReference type="SAM" id="Phobius"/>
    </source>
</evidence>
<evidence type="ECO:0000256" key="1">
    <source>
        <dbReference type="SAM" id="MobiDB-lite"/>
    </source>
</evidence>
<dbReference type="AlphaFoldDB" id="A0A3N4GZ08"/>
<evidence type="ECO:0000313" key="3">
    <source>
        <dbReference type="EMBL" id="RPA65946.1"/>
    </source>
</evidence>
<proteinExistence type="predicted"/>
<feature type="transmembrane region" description="Helical" evidence="2">
    <location>
        <begin position="67"/>
        <end position="100"/>
    </location>
</feature>
<organism evidence="3 4">
    <name type="scientific">Gordonia oryzae</name>
    <dbReference type="NCBI Taxonomy" id="2487349"/>
    <lineage>
        <taxon>Bacteria</taxon>
        <taxon>Bacillati</taxon>
        <taxon>Actinomycetota</taxon>
        <taxon>Actinomycetes</taxon>
        <taxon>Mycobacteriales</taxon>
        <taxon>Gordoniaceae</taxon>
        <taxon>Gordonia</taxon>
    </lineage>
</organism>
<feature type="compositionally biased region" description="Basic residues" evidence="1">
    <location>
        <begin position="137"/>
        <end position="146"/>
    </location>
</feature>
<feature type="region of interest" description="Disordered" evidence="1">
    <location>
        <begin position="117"/>
        <end position="146"/>
    </location>
</feature>
<name>A0A3N4GZ08_9ACTN</name>